<name>A0A3B4EKS6_PYGNA</name>
<reference evidence="5 6" key="1">
    <citation type="submission" date="2020-10" db="EMBL/GenBank/DDBJ databases">
        <title>Pygocentrus nattereri (red-bellied piranha) genome, fPygNat1, primary haplotype.</title>
        <authorList>
            <person name="Myers G."/>
            <person name="Meyer A."/>
            <person name="Karagic N."/>
            <person name="Pippel M."/>
            <person name="Winkler S."/>
            <person name="Tracey A."/>
            <person name="Wood J."/>
            <person name="Formenti G."/>
            <person name="Howe K."/>
            <person name="Fedrigo O."/>
            <person name="Jarvis E.D."/>
        </authorList>
    </citation>
    <scope>NUCLEOTIDE SEQUENCE [LARGE SCALE GENOMIC DNA]</scope>
</reference>
<feature type="chain" id="PRO_5043904650" description="UDP glucuronosyltransferase 5 family, polypeptide D1" evidence="4">
    <location>
        <begin position="24"/>
        <end position="259"/>
    </location>
</feature>
<evidence type="ECO:0008006" key="7">
    <source>
        <dbReference type="Google" id="ProtNLM"/>
    </source>
</evidence>
<evidence type="ECO:0000256" key="4">
    <source>
        <dbReference type="SAM" id="SignalP"/>
    </source>
</evidence>
<dbReference type="FunFam" id="3.40.50.2000:FF:000194">
    <property type="entry name" value="UDP glucuronosyltransferase 2 family polypeptide a4 short isoform"/>
    <property type="match status" value="1"/>
</dbReference>
<organism evidence="5 6">
    <name type="scientific">Pygocentrus nattereri</name>
    <name type="common">Red-bellied piranha</name>
    <dbReference type="NCBI Taxonomy" id="42514"/>
    <lineage>
        <taxon>Eukaryota</taxon>
        <taxon>Metazoa</taxon>
        <taxon>Chordata</taxon>
        <taxon>Craniata</taxon>
        <taxon>Vertebrata</taxon>
        <taxon>Euteleostomi</taxon>
        <taxon>Actinopterygii</taxon>
        <taxon>Neopterygii</taxon>
        <taxon>Teleostei</taxon>
        <taxon>Ostariophysi</taxon>
        <taxon>Characiformes</taxon>
        <taxon>Characoidei</taxon>
        <taxon>Pygocentrus</taxon>
    </lineage>
</organism>
<comment type="similarity">
    <text evidence="1">Belongs to the UDP-glycosyltransferase family.</text>
</comment>
<protein>
    <recommendedName>
        <fullName evidence="7">UDP glucuronosyltransferase 5 family, polypeptide D1</fullName>
    </recommendedName>
</protein>
<dbReference type="STRING" id="42514.ENSPNAP00000037067"/>
<dbReference type="InterPro" id="IPR050271">
    <property type="entry name" value="UDP-glycosyltransferase"/>
</dbReference>
<proteinExistence type="inferred from homology"/>
<feature type="signal peptide" evidence="4">
    <location>
        <begin position="1"/>
        <end position="23"/>
    </location>
</feature>
<keyword evidence="2" id="KW-0328">Glycosyltransferase</keyword>
<reference evidence="5" key="2">
    <citation type="submission" date="2025-08" db="UniProtKB">
        <authorList>
            <consortium name="Ensembl"/>
        </authorList>
    </citation>
    <scope>IDENTIFICATION</scope>
</reference>
<dbReference type="PANTHER" id="PTHR48043:SF162">
    <property type="entry name" value="UDP GLUCURONOSYLTRANSFERASE 2 FAMILY, POLYPEPTIDE A1 PRECURSOR-RELATED"/>
    <property type="match status" value="1"/>
</dbReference>
<accession>A0A3B4EKS6</accession>
<evidence type="ECO:0000256" key="1">
    <source>
        <dbReference type="ARBA" id="ARBA00009995"/>
    </source>
</evidence>
<dbReference type="GO" id="GO:0015020">
    <property type="term" value="F:glucuronosyltransferase activity"/>
    <property type="evidence" value="ECO:0007669"/>
    <property type="project" value="TreeGrafter"/>
</dbReference>
<dbReference type="AlphaFoldDB" id="A0A3B4EKS6"/>
<reference evidence="5" key="3">
    <citation type="submission" date="2025-09" db="UniProtKB">
        <authorList>
            <consortium name="Ensembl"/>
        </authorList>
    </citation>
    <scope>IDENTIFICATION</scope>
</reference>
<dbReference type="OMA" id="RFYHEMA"/>
<dbReference type="SUPFAM" id="SSF53756">
    <property type="entry name" value="UDP-Glycosyltransferase/glycogen phosphorylase"/>
    <property type="match status" value="1"/>
</dbReference>
<keyword evidence="3" id="KW-0808">Transferase</keyword>
<dbReference type="InterPro" id="IPR002213">
    <property type="entry name" value="UDP_glucos_trans"/>
</dbReference>
<evidence type="ECO:0000256" key="3">
    <source>
        <dbReference type="ARBA" id="ARBA00022679"/>
    </source>
</evidence>
<sequence length="259" mass="29764">MGNDKHLLPLVALLLIRSEITLGGNILVVPGDYSHWHNMRVIVDELVARNHSVTVLGHTASPSINYTQKENFKYIVFKINMEQQDAQNMWQNFIIAWMNKTVTGIRTLMVFWNMMSEFDHYFEAACEGMLLNQELIASLRESHFDVLLYDPILPCSNLLAETLGLPKLVSIRLSLAYSMERLCGQLPAPPSYVPTVATQGHLTDHMDFIERLENVLLYVAHTAIFKLHMIFMFDKYYTRVMGKGCLSFWHVLLCAHSSW</sequence>
<dbReference type="Ensembl" id="ENSPNAT00000032541.2">
    <property type="protein sequence ID" value="ENSPNAP00000037067.2"/>
    <property type="gene ID" value="ENSPNAG00000031095.1"/>
</dbReference>
<dbReference type="Pfam" id="PF00201">
    <property type="entry name" value="UDPGT"/>
    <property type="match status" value="1"/>
</dbReference>
<evidence type="ECO:0000313" key="6">
    <source>
        <dbReference type="Proteomes" id="UP001501920"/>
    </source>
</evidence>
<dbReference type="Proteomes" id="UP001501920">
    <property type="component" value="Chromosome 23"/>
</dbReference>
<keyword evidence="4" id="KW-0732">Signal</keyword>
<keyword evidence="6" id="KW-1185">Reference proteome</keyword>
<evidence type="ECO:0000313" key="5">
    <source>
        <dbReference type="Ensembl" id="ENSPNAP00000037067.2"/>
    </source>
</evidence>
<dbReference type="GeneTree" id="ENSGT00940000153212"/>
<dbReference type="PANTHER" id="PTHR48043">
    <property type="entry name" value="EG:EG0003.4 PROTEIN-RELATED"/>
    <property type="match status" value="1"/>
</dbReference>
<dbReference type="Gene3D" id="3.40.50.2000">
    <property type="entry name" value="Glycogen Phosphorylase B"/>
    <property type="match status" value="1"/>
</dbReference>
<evidence type="ECO:0000256" key="2">
    <source>
        <dbReference type="ARBA" id="ARBA00022676"/>
    </source>
</evidence>